<dbReference type="Proteomes" id="UP001320148">
    <property type="component" value="Chromosome"/>
</dbReference>
<accession>A0ABN6F5E7</accession>
<keyword evidence="2" id="KW-1185">Reference proteome</keyword>
<evidence type="ECO:0000313" key="1">
    <source>
        <dbReference type="EMBL" id="BCS96805.1"/>
    </source>
</evidence>
<dbReference type="EMBL" id="AP024488">
    <property type="protein sequence ID" value="BCS96805.1"/>
    <property type="molecule type" value="Genomic_DNA"/>
</dbReference>
<gene>
    <name evidence="1" type="ORF">DSLASN_24370</name>
</gene>
<sequence length="199" mass="22541">MALGEEVLAEALLEQAEKNDAVYDVVERMLATPEENVARFRAKIVSIAETDRVYEWHEASGFAAQLSGLLDDIDAGVDDPCQGAELVMEFFETDKAVFERCDDSHGEVGDVYCLDARDLFLSYATLCAEKDHLASQVFDLTKRDNYGVRIALIDCAEDYLPQPIIMRLITQFRELLYTGGKSRQRDWQRCIDSLEDQLD</sequence>
<evidence type="ECO:0000313" key="2">
    <source>
        <dbReference type="Proteomes" id="UP001320148"/>
    </source>
</evidence>
<dbReference type="InterPro" id="IPR049245">
    <property type="entry name" value="DUF6880"/>
</dbReference>
<reference evidence="1 2" key="1">
    <citation type="submission" date="2021-02" db="EMBL/GenBank/DDBJ databases">
        <title>Complete genome of Desulfoluna sp. strain ASN36.</title>
        <authorList>
            <person name="Takahashi A."/>
            <person name="Kojima H."/>
            <person name="Fukui M."/>
        </authorList>
    </citation>
    <scope>NUCLEOTIDE SEQUENCE [LARGE SCALE GENOMIC DNA]</scope>
    <source>
        <strain evidence="1 2">ASN36</strain>
    </source>
</reference>
<organism evidence="1 2">
    <name type="scientific">Desulfoluna limicola</name>
    <dbReference type="NCBI Taxonomy" id="2810562"/>
    <lineage>
        <taxon>Bacteria</taxon>
        <taxon>Pseudomonadati</taxon>
        <taxon>Thermodesulfobacteriota</taxon>
        <taxon>Desulfobacteria</taxon>
        <taxon>Desulfobacterales</taxon>
        <taxon>Desulfolunaceae</taxon>
        <taxon>Desulfoluna</taxon>
    </lineage>
</organism>
<protein>
    <submittedName>
        <fullName evidence="1">Uncharacterized protein</fullName>
    </submittedName>
</protein>
<name>A0ABN6F5E7_9BACT</name>
<dbReference type="Pfam" id="PF21810">
    <property type="entry name" value="DUF6880"/>
    <property type="match status" value="1"/>
</dbReference>
<proteinExistence type="predicted"/>